<evidence type="ECO:0000259" key="17">
    <source>
        <dbReference type="SMART" id="SM01350"/>
    </source>
</evidence>
<dbReference type="GO" id="GO:0019521">
    <property type="term" value="P:D-gluconate metabolic process"/>
    <property type="evidence" value="ECO:0007669"/>
    <property type="project" value="UniProtKB-KW"/>
</dbReference>
<reference evidence="18 19" key="1">
    <citation type="submission" date="2017-05" db="EMBL/GenBank/DDBJ databases">
        <authorList>
            <person name="Song R."/>
            <person name="Chenine A.L."/>
            <person name="Ruprecht R.M."/>
        </authorList>
    </citation>
    <scope>NUCLEOTIDE SEQUENCE [LARGE SCALE GENOMIC DNA]</scope>
    <source>
        <strain evidence="18 19">CECT 8489</strain>
    </source>
</reference>
<dbReference type="NCBIfam" id="NF006765">
    <property type="entry name" value="PRK09287.1"/>
    <property type="match status" value="1"/>
</dbReference>
<evidence type="ECO:0000313" key="18">
    <source>
        <dbReference type="EMBL" id="SMX25337.1"/>
    </source>
</evidence>
<feature type="active site" description="Proton donor" evidence="13">
    <location>
        <position position="188"/>
    </location>
</feature>
<dbReference type="PIRSF" id="PIRSF000109">
    <property type="entry name" value="6PGD"/>
    <property type="match status" value="1"/>
</dbReference>
<dbReference type="InterPro" id="IPR006115">
    <property type="entry name" value="6PGDH_NADP-bd"/>
</dbReference>
<feature type="binding site" evidence="15">
    <location>
        <position position="101"/>
    </location>
    <ligand>
        <name>NADP(+)</name>
        <dbReference type="ChEBI" id="CHEBI:58349"/>
    </ligand>
</feature>
<dbReference type="InterPro" id="IPR036291">
    <property type="entry name" value="NAD(P)-bd_dom_sf"/>
</dbReference>
<dbReference type="EMBL" id="FXXQ01000015">
    <property type="protein sequence ID" value="SMX25337.1"/>
    <property type="molecule type" value="Genomic_DNA"/>
</dbReference>
<evidence type="ECO:0000256" key="12">
    <source>
        <dbReference type="PIRNR" id="PIRNR000109"/>
    </source>
</evidence>
<evidence type="ECO:0000256" key="9">
    <source>
        <dbReference type="ARBA" id="ARBA00023064"/>
    </source>
</evidence>
<evidence type="ECO:0000256" key="11">
    <source>
        <dbReference type="ARBA" id="ARBA00048640"/>
    </source>
</evidence>
<evidence type="ECO:0000313" key="19">
    <source>
        <dbReference type="Proteomes" id="UP000201838"/>
    </source>
</evidence>
<feature type="binding site" description="in other chain" evidence="14">
    <location>
        <position position="101"/>
    </location>
    <ligand>
        <name>substrate</name>
        <note>ligand shared between dimeric partners</note>
    </ligand>
</feature>
<dbReference type="EC" id="1.1.1.44" evidence="5 12"/>
<dbReference type="SMART" id="SM01350">
    <property type="entry name" value="6PGD"/>
    <property type="match status" value="1"/>
</dbReference>
<feature type="binding site" evidence="14">
    <location>
        <position position="445"/>
    </location>
    <ligand>
        <name>substrate</name>
        <note>ligand shared between dimeric partners</note>
    </ligand>
</feature>
<dbReference type="Pfam" id="PF00393">
    <property type="entry name" value="6PGD"/>
    <property type="match status" value="1"/>
</dbReference>
<feature type="binding site" evidence="15">
    <location>
        <begin position="31"/>
        <end position="33"/>
    </location>
    <ligand>
        <name>NADP(+)</name>
        <dbReference type="ChEBI" id="CHEBI:58349"/>
    </ligand>
</feature>
<evidence type="ECO:0000256" key="8">
    <source>
        <dbReference type="ARBA" id="ARBA00023002"/>
    </source>
</evidence>
<dbReference type="Gene3D" id="3.40.50.720">
    <property type="entry name" value="NAD(P)-binding Rossmann-like Domain"/>
    <property type="match status" value="1"/>
</dbReference>
<evidence type="ECO:0000256" key="1">
    <source>
        <dbReference type="ARBA" id="ARBA00002526"/>
    </source>
</evidence>
<dbReference type="PROSITE" id="PS00461">
    <property type="entry name" value="6PGD"/>
    <property type="match status" value="1"/>
</dbReference>
<keyword evidence="9 16" id="KW-0311">Gluconate utilization</keyword>
<feature type="binding site" evidence="15">
    <location>
        <begin position="8"/>
        <end position="13"/>
    </location>
    <ligand>
        <name>NADP(+)</name>
        <dbReference type="ChEBI" id="CHEBI:58349"/>
    </ligand>
</feature>
<dbReference type="InterPro" id="IPR013328">
    <property type="entry name" value="6PGD_dom2"/>
</dbReference>
<keyword evidence="10 12" id="KW-0570">Pentose shunt</keyword>
<feature type="binding site" description="in other chain" evidence="14">
    <location>
        <position position="189"/>
    </location>
    <ligand>
        <name>substrate</name>
        <note>ligand shared between dimeric partners</note>
    </ligand>
</feature>
<dbReference type="NCBIfam" id="TIGR00873">
    <property type="entry name" value="gnd"/>
    <property type="match status" value="1"/>
</dbReference>
<keyword evidence="19" id="KW-1185">Reference proteome</keyword>
<dbReference type="GO" id="GO:0004616">
    <property type="term" value="F:phosphogluconate dehydrogenase (decarboxylating) activity"/>
    <property type="evidence" value="ECO:0007669"/>
    <property type="project" value="UniProtKB-EC"/>
</dbReference>
<dbReference type="InterPro" id="IPR006184">
    <property type="entry name" value="6PGdom_BS"/>
</dbReference>
<dbReference type="InterPro" id="IPR006113">
    <property type="entry name" value="6PGDH_Gnd/GntZ"/>
</dbReference>
<evidence type="ECO:0000256" key="3">
    <source>
        <dbReference type="ARBA" id="ARBA00008419"/>
    </source>
</evidence>
<evidence type="ECO:0000256" key="5">
    <source>
        <dbReference type="ARBA" id="ARBA00013011"/>
    </source>
</evidence>
<feature type="binding site" evidence="15">
    <location>
        <begin position="74"/>
        <end position="76"/>
    </location>
    <ligand>
        <name>NADP(+)</name>
        <dbReference type="ChEBI" id="CHEBI:58349"/>
    </ligand>
</feature>
<feature type="binding site" description="in other chain" evidence="14">
    <location>
        <begin position="127"/>
        <end position="129"/>
    </location>
    <ligand>
        <name>substrate</name>
        <note>ligand shared between dimeric partners</note>
    </ligand>
</feature>
<name>A0A238J401_9RHOB</name>
<feature type="domain" description="6-phosphogluconate dehydrogenase C-terminal" evidence="17">
    <location>
        <begin position="177"/>
        <end position="462"/>
    </location>
</feature>
<dbReference type="GO" id="GO:0050661">
    <property type="term" value="F:NADP binding"/>
    <property type="evidence" value="ECO:0007669"/>
    <property type="project" value="InterPro"/>
</dbReference>
<dbReference type="Gene3D" id="1.10.1040.10">
    <property type="entry name" value="N-(1-d-carboxylethyl)-l-norvaline Dehydrogenase, domain 2"/>
    <property type="match status" value="1"/>
</dbReference>
<sequence>MARIGVTGMGTMGAALALNIADNGFEVAVHNRSPEKTRAVVKGAGDLAERLAPAENLEDFVGSLTKPRAVLIMVNASAVDAVIEDLVPLLEQGDLIVDAGNANFNDTRRRAKSVEDAGLLFLGVGVSGGEEGARFGPSIMVGGTPEAYAPIRDIIEAIAAEFEGDACADFLGTDGVGHLVKTVHNGIEYADMQLIAEAYGLLRADGRDIDRMADLFGQWNDGPLQSYLIEITSEILKTKDRDTGRPIVDVILDQAGQKGTGRWTVIEALKMGQSATAIESAVAARSWSALSDTRAAAEAAFPPDGRVAEVLDTDLEAALLAARILTYGQGMALLEAASAEFEWSLDLARVAEIWRAGCIIRSSLLDDISAAIRHGLPHGQLLLEPAFVARLHETIPALRRVVTAAMLNGQSVPAMAASLSFFDTLRRARGTTDLIQAQRDFFGRHGFKRVDRDGDGFHGPWAD</sequence>
<evidence type="ECO:0000256" key="15">
    <source>
        <dbReference type="PIRSR" id="PIRSR000109-3"/>
    </source>
</evidence>
<feature type="active site" description="Proton acceptor" evidence="13">
    <location>
        <position position="181"/>
    </location>
</feature>
<dbReference type="PRINTS" id="PR00076">
    <property type="entry name" value="6PGDHDRGNASE"/>
</dbReference>
<evidence type="ECO:0000256" key="7">
    <source>
        <dbReference type="ARBA" id="ARBA00022857"/>
    </source>
</evidence>
<dbReference type="AlphaFoldDB" id="A0A238J401"/>
<gene>
    <name evidence="18" type="primary">gndA</name>
    <name evidence="18" type="ORF">BOA8489_03478</name>
</gene>
<evidence type="ECO:0000256" key="6">
    <source>
        <dbReference type="ARBA" id="ARBA00018193"/>
    </source>
</evidence>
<protein>
    <recommendedName>
        <fullName evidence="6 12">6-phosphogluconate dehydrogenase, decarboxylating</fullName>
        <ecNumber evidence="5 12">1.1.1.44</ecNumber>
    </recommendedName>
</protein>
<keyword evidence="7 12" id="KW-0521">NADP</keyword>
<evidence type="ECO:0000256" key="16">
    <source>
        <dbReference type="RuleBase" id="RU000485"/>
    </source>
</evidence>
<comment type="function">
    <text evidence="1 12">Catalyzes the oxidative decarboxylation of 6-phosphogluconate to ribulose 5-phosphate and CO(2), with concomitant reduction of NADP to NADPH.</text>
</comment>
<feature type="binding site" evidence="14">
    <location>
        <position position="439"/>
    </location>
    <ligand>
        <name>substrate</name>
        <note>ligand shared between dimeric partners</note>
    </ligand>
</feature>
<comment type="similarity">
    <text evidence="3 12 16">Belongs to the 6-phosphogluconate dehydrogenase family.</text>
</comment>
<evidence type="ECO:0000256" key="2">
    <source>
        <dbReference type="ARBA" id="ARBA00004874"/>
    </source>
</evidence>
<dbReference type="UniPathway" id="UPA00115">
    <property type="reaction ID" value="UER00410"/>
</dbReference>
<dbReference type="PANTHER" id="PTHR11811">
    <property type="entry name" value="6-PHOSPHOGLUCONATE DEHYDROGENASE"/>
    <property type="match status" value="1"/>
</dbReference>
<feature type="binding site" description="in other chain" evidence="14">
    <location>
        <position position="285"/>
    </location>
    <ligand>
        <name>substrate</name>
        <note>ligand shared between dimeric partners</note>
    </ligand>
</feature>
<dbReference type="Proteomes" id="UP000201838">
    <property type="component" value="Unassembled WGS sequence"/>
</dbReference>
<evidence type="ECO:0000256" key="13">
    <source>
        <dbReference type="PIRSR" id="PIRSR000109-1"/>
    </source>
</evidence>
<comment type="pathway">
    <text evidence="2 12 16">Carbohydrate degradation; pentose phosphate pathway; D-ribulose 5-phosphate from D-glucose 6-phosphate (oxidative stage): step 3/3.</text>
</comment>
<keyword evidence="8 12" id="KW-0560">Oxidoreductase</keyword>
<comment type="catalytic activity">
    <reaction evidence="11 12 16">
        <text>6-phospho-D-gluconate + NADP(+) = D-ribulose 5-phosphate + CO2 + NADPH</text>
        <dbReference type="Rhea" id="RHEA:10116"/>
        <dbReference type="ChEBI" id="CHEBI:16526"/>
        <dbReference type="ChEBI" id="CHEBI:57783"/>
        <dbReference type="ChEBI" id="CHEBI:58121"/>
        <dbReference type="ChEBI" id="CHEBI:58349"/>
        <dbReference type="ChEBI" id="CHEBI:58759"/>
        <dbReference type="EC" id="1.1.1.44"/>
    </reaction>
</comment>
<evidence type="ECO:0000256" key="10">
    <source>
        <dbReference type="ARBA" id="ARBA00023126"/>
    </source>
</evidence>
<organism evidence="18 19">
    <name type="scientific">Boseongicola aestuarii</name>
    <dbReference type="NCBI Taxonomy" id="1470561"/>
    <lineage>
        <taxon>Bacteria</taxon>
        <taxon>Pseudomonadati</taxon>
        <taxon>Pseudomonadota</taxon>
        <taxon>Alphaproteobacteria</taxon>
        <taxon>Rhodobacterales</taxon>
        <taxon>Paracoccaceae</taxon>
        <taxon>Boseongicola</taxon>
    </lineage>
</organism>
<evidence type="ECO:0000256" key="14">
    <source>
        <dbReference type="PIRSR" id="PIRSR000109-2"/>
    </source>
</evidence>
<dbReference type="SUPFAM" id="SSF48179">
    <property type="entry name" value="6-phosphogluconate dehydrogenase C-terminal domain-like"/>
    <property type="match status" value="1"/>
</dbReference>
<comment type="subunit">
    <text evidence="4 12">Homodimer.</text>
</comment>
<dbReference type="InterPro" id="IPR006183">
    <property type="entry name" value="Pgluconate_DH"/>
</dbReference>
<dbReference type="GO" id="GO:0006098">
    <property type="term" value="P:pentose-phosphate shunt"/>
    <property type="evidence" value="ECO:0007669"/>
    <property type="project" value="UniProtKB-UniPathway"/>
</dbReference>
<dbReference type="InterPro" id="IPR008927">
    <property type="entry name" value="6-PGluconate_DH-like_C_sf"/>
</dbReference>
<evidence type="ECO:0000256" key="4">
    <source>
        <dbReference type="ARBA" id="ARBA00011738"/>
    </source>
</evidence>
<proteinExistence type="inferred from homology"/>
<dbReference type="InterPro" id="IPR006114">
    <property type="entry name" value="6PGDH_C"/>
</dbReference>
<feature type="binding site" description="in other chain" evidence="14">
    <location>
        <position position="258"/>
    </location>
    <ligand>
        <name>substrate</name>
        <note>ligand shared between dimeric partners</note>
    </ligand>
</feature>
<feature type="binding site" description="in other chain" evidence="14">
    <location>
        <begin position="184"/>
        <end position="185"/>
    </location>
    <ligand>
        <name>substrate</name>
        <note>ligand shared between dimeric partners</note>
    </ligand>
</feature>
<dbReference type="Pfam" id="PF03446">
    <property type="entry name" value="NAD_binding_2"/>
    <property type="match status" value="1"/>
</dbReference>
<accession>A0A238J401</accession>
<dbReference type="Gene3D" id="1.20.5.320">
    <property type="entry name" value="6-Phosphogluconate Dehydrogenase, domain 3"/>
    <property type="match status" value="1"/>
</dbReference>
<dbReference type="FunFam" id="1.10.1040.10:FF:000032">
    <property type="entry name" value="6-phosphogluconate dehydrogenase, decarboxylating"/>
    <property type="match status" value="1"/>
</dbReference>
<dbReference type="SUPFAM" id="SSF51735">
    <property type="entry name" value="NAD(P)-binding Rossmann-fold domains"/>
    <property type="match status" value="1"/>
</dbReference>